<feature type="compositionally biased region" description="Low complexity" evidence="1">
    <location>
        <begin position="427"/>
        <end position="437"/>
    </location>
</feature>
<feature type="region of interest" description="Disordered" evidence="1">
    <location>
        <begin position="402"/>
        <end position="443"/>
    </location>
</feature>
<organism evidence="3 4">
    <name type="scientific">Pycnococcus provasolii</name>
    <dbReference type="NCBI Taxonomy" id="41880"/>
    <lineage>
        <taxon>Eukaryota</taxon>
        <taxon>Viridiplantae</taxon>
        <taxon>Chlorophyta</taxon>
        <taxon>Pseudoscourfieldiophyceae</taxon>
        <taxon>Pseudoscourfieldiales</taxon>
        <taxon>Pycnococcaceae</taxon>
        <taxon>Pycnococcus</taxon>
    </lineage>
</organism>
<sequence>MTQQQQQQHYHNLTPNLASLGRAASTPELTTSSSSSLAQYYSRRHTTNKLQRLFPSLGSWSKLKDAAESRQQHRQKFSPQQLRSLLVVGATAILLVMYLLARNATRITATTMPSSSSTGGGTYNKHASNGLFTWFEKYSDDESKMTQQTGDEATTYRRIPTTASTLRCPRQNSKPWVAFADEDGSGKIWLRTRGHRHRLAVILPVEAGVLGMTQNSKVASLSPSTQPRGGGPNNGITSMKKLRTMVQGLFARLETAGIDYSIFVVEEVANNSTTTPPEEQMMIAAESENKDNSNNVVVSPSNGNRNVRNIALARAVTALLKSHDDITFDQFALLVGWQGGIGSNVKNATSSSHVAASRSITTTIDVSDLLLRRGEQVRAIRGDVGWLATRAALRENNVEIMPTAPHGLGKGGEPAGTGPQRQDASARRSSSSTVASTPHLPSPTQDEVLLATKLHQADCFRVDFAGIIPFELYHQGWENILGTNGLEETTKKIDADGRYHVIPATVWLKIKVIDA</sequence>
<protein>
    <submittedName>
        <fullName evidence="3">Uncharacterized protein</fullName>
    </submittedName>
</protein>
<keyword evidence="2" id="KW-0812">Transmembrane</keyword>
<name>A0A830HPH9_9CHLO</name>
<reference evidence="3" key="1">
    <citation type="submission" date="2020-10" db="EMBL/GenBank/DDBJ databases">
        <title>Unveiling of a novel bifunctional photoreceptor, Dualchrome1, isolated from a cosmopolitan green alga.</title>
        <authorList>
            <person name="Suzuki S."/>
            <person name="Kawachi M."/>
        </authorList>
    </citation>
    <scope>NUCLEOTIDE SEQUENCE</scope>
    <source>
        <strain evidence="3">NIES 2893</strain>
    </source>
</reference>
<keyword evidence="2" id="KW-0472">Membrane</keyword>
<comment type="caution">
    <text evidence="3">The sequence shown here is derived from an EMBL/GenBank/DDBJ whole genome shotgun (WGS) entry which is preliminary data.</text>
</comment>
<evidence type="ECO:0000313" key="4">
    <source>
        <dbReference type="Proteomes" id="UP000660262"/>
    </source>
</evidence>
<keyword evidence="2" id="KW-1133">Transmembrane helix</keyword>
<evidence type="ECO:0000256" key="2">
    <source>
        <dbReference type="SAM" id="Phobius"/>
    </source>
</evidence>
<evidence type="ECO:0000256" key="1">
    <source>
        <dbReference type="SAM" id="MobiDB-lite"/>
    </source>
</evidence>
<dbReference type="Proteomes" id="UP000660262">
    <property type="component" value="Unassembled WGS sequence"/>
</dbReference>
<proteinExistence type="predicted"/>
<dbReference type="AlphaFoldDB" id="A0A830HPH9"/>
<keyword evidence="4" id="KW-1185">Reference proteome</keyword>
<dbReference type="EMBL" id="BNJQ01000024">
    <property type="protein sequence ID" value="GHP09386.1"/>
    <property type="molecule type" value="Genomic_DNA"/>
</dbReference>
<feature type="transmembrane region" description="Helical" evidence="2">
    <location>
        <begin position="82"/>
        <end position="101"/>
    </location>
</feature>
<accession>A0A830HPH9</accession>
<evidence type="ECO:0000313" key="3">
    <source>
        <dbReference type="EMBL" id="GHP09386.1"/>
    </source>
</evidence>
<gene>
    <name evidence="3" type="ORF">PPROV_000812100</name>
</gene>